<evidence type="ECO:0000313" key="2">
    <source>
        <dbReference type="EMBL" id="QKX61352.1"/>
    </source>
</evidence>
<dbReference type="AlphaFoldDB" id="A0A7H8R4S7"/>
<protein>
    <submittedName>
        <fullName evidence="2">Uncharacterized protein</fullName>
    </submittedName>
</protein>
<dbReference type="OrthoDB" id="427960at2759"/>
<dbReference type="RefSeq" id="XP_035347527.1">
    <property type="nucleotide sequence ID" value="XM_035491634.1"/>
</dbReference>
<feature type="region of interest" description="Disordered" evidence="1">
    <location>
        <begin position="123"/>
        <end position="208"/>
    </location>
</feature>
<feature type="compositionally biased region" description="Basic residues" evidence="1">
    <location>
        <begin position="198"/>
        <end position="208"/>
    </location>
</feature>
<feature type="compositionally biased region" description="Gly residues" evidence="1">
    <location>
        <begin position="180"/>
        <end position="193"/>
    </location>
</feature>
<evidence type="ECO:0000256" key="1">
    <source>
        <dbReference type="SAM" id="MobiDB-lite"/>
    </source>
</evidence>
<proteinExistence type="predicted"/>
<dbReference type="EMBL" id="CP055901">
    <property type="protein sequence ID" value="QKX61352.1"/>
    <property type="molecule type" value="Genomic_DNA"/>
</dbReference>
<reference evidence="3" key="1">
    <citation type="submission" date="2020-06" db="EMBL/GenBank/DDBJ databases">
        <title>A chromosome-scale genome assembly of Talaromyces rugulosus W13939.</title>
        <authorList>
            <person name="Wang B."/>
            <person name="Guo L."/>
            <person name="Ye K."/>
            <person name="Wang L."/>
        </authorList>
    </citation>
    <scope>NUCLEOTIDE SEQUENCE [LARGE SCALE GENOMIC DNA]</scope>
    <source>
        <strain evidence="3">W13939</strain>
    </source>
</reference>
<evidence type="ECO:0000313" key="3">
    <source>
        <dbReference type="Proteomes" id="UP000509510"/>
    </source>
</evidence>
<sequence>MSANTTPKAAKGMSSRLLTMKFMQRSAASAAQASIDNDPQTPSPKRARLSAPSSPAPNSDLEAVNDALAAEERKRAEAVARQAAEAGESEWVLNFHGSGGFPGAAQPVIVAADSLDGEFEDSGRMSFGNFKPKKKAYNLTQQDENEDSTDPAQAAAMRKAERKKQRGSQDDDVRNITSISGGGGRISGGGGGGDGKKYGNKAGKKRSK</sequence>
<organism evidence="2 3">
    <name type="scientific">Talaromyces rugulosus</name>
    <name type="common">Penicillium rugulosum</name>
    <dbReference type="NCBI Taxonomy" id="121627"/>
    <lineage>
        <taxon>Eukaryota</taxon>
        <taxon>Fungi</taxon>
        <taxon>Dikarya</taxon>
        <taxon>Ascomycota</taxon>
        <taxon>Pezizomycotina</taxon>
        <taxon>Eurotiomycetes</taxon>
        <taxon>Eurotiomycetidae</taxon>
        <taxon>Eurotiales</taxon>
        <taxon>Trichocomaceae</taxon>
        <taxon>Talaromyces</taxon>
        <taxon>Talaromyces sect. Islandici</taxon>
    </lineage>
</organism>
<dbReference type="Pfam" id="PF10175">
    <property type="entry name" value="MPP6"/>
    <property type="match status" value="1"/>
</dbReference>
<keyword evidence="3" id="KW-1185">Reference proteome</keyword>
<dbReference type="KEGG" id="trg:TRUGW13939_08500"/>
<accession>A0A7H8R4S7</accession>
<gene>
    <name evidence="2" type="ORF">TRUGW13939_08500</name>
</gene>
<feature type="region of interest" description="Disordered" evidence="1">
    <location>
        <begin position="28"/>
        <end position="60"/>
    </location>
</feature>
<name>A0A7H8R4S7_TALRU</name>
<dbReference type="Proteomes" id="UP000509510">
    <property type="component" value="Chromosome IV"/>
</dbReference>
<dbReference type="GeneID" id="55995989"/>